<feature type="transmembrane region" description="Helical" evidence="6">
    <location>
        <begin position="119"/>
        <end position="141"/>
    </location>
</feature>
<dbReference type="PANTHER" id="PTHR11101:SF80">
    <property type="entry name" value="PHOSPHATE TRANSPORTER"/>
    <property type="match status" value="1"/>
</dbReference>
<evidence type="ECO:0000313" key="7">
    <source>
        <dbReference type="EMBL" id="URQ63266.1"/>
    </source>
</evidence>
<name>A0A9Q8TYA3_9GAMM</name>
<evidence type="ECO:0000256" key="1">
    <source>
        <dbReference type="ARBA" id="ARBA00004141"/>
    </source>
</evidence>
<evidence type="ECO:0000256" key="3">
    <source>
        <dbReference type="ARBA" id="ARBA00022692"/>
    </source>
</evidence>
<sequence length="426" mass="44903">MEFIIENFYLIIASALIFGFFMAYGIGANDVANAMGTSVGSRALTLTQALVIAAIFEFLGAYLAGAEVTTTIKENIVSPSNFDANPSIFVLGMLSSLLAAGAWLLLATVFGLPVSTTHAIIGAIAGFSVFYLGWSSVSWGYIGSITISWLITPLLAALLSGLLYYSAKKLIIKSDTPIESGRRYIPMYAGLVGFIISAITLNKSLKNTDVPELITLTFGGSDLLIVNILISLSVALICYAISRLILSHYISTTPNPDVEGKFAVLMIFTACSIAFAHGSNDVANAVGPMAAVISTIENLGSIEASSSVPEWVLLTGAIGIVLGMLTLGFRVIRTVGEKITKLKPSKGFAAEMSTAIVVLLGSISGIPLSTTHTLVGAVIGIGIFSKNEVNYRSVLQILGSWFITIPGGAILAIMFFVILKNVFGVM</sequence>
<keyword evidence="6" id="KW-0592">Phosphate transport</keyword>
<dbReference type="AlphaFoldDB" id="A0A9Q8TYA3"/>
<feature type="transmembrane region" description="Helical" evidence="6">
    <location>
        <begin position="7"/>
        <end position="26"/>
    </location>
</feature>
<gene>
    <name evidence="7" type="ORF">M9B40_00430</name>
</gene>
<evidence type="ECO:0000256" key="5">
    <source>
        <dbReference type="ARBA" id="ARBA00023136"/>
    </source>
</evidence>
<evidence type="ECO:0000256" key="4">
    <source>
        <dbReference type="ARBA" id="ARBA00022989"/>
    </source>
</evidence>
<dbReference type="EMBL" id="CP097966">
    <property type="protein sequence ID" value="URQ63266.1"/>
    <property type="molecule type" value="Genomic_DNA"/>
</dbReference>
<evidence type="ECO:0000256" key="2">
    <source>
        <dbReference type="ARBA" id="ARBA00022448"/>
    </source>
</evidence>
<comment type="subcellular location">
    <subcellularLocation>
        <location evidence="1 6">Membrane</location>
        <topology evidence="1 6">Multi-pass membrane protein</topology>
    </subcellularLocation>
</comment>
<feature type="transmembrane region" description="Helical" evidence="6">
    <location>
        <begin position="397"/>
        <end position="419"/>
    </location>
</feature>
<keyword evidence="8" id="KW-1185">Reference proteome</keyword>
<feature type="transmembrane region" description="Helical" evidence="6">
    <location>
        <begin position="88"/>
        <end position="112"/>
    </location>
</feature>
<proteinExistence type="inferred from homology"/>
<dbReference type="GO" id="GO:0016020">
    <property type="term" value="C:membrane"/>
    <property type="evidence" value="ECO:0007669"/>
    <property type="project" value="UniProtKB-SubCell"/>
</dbReference>
<protein>
    <recommendedName>
        <fullName evidence="6">Phosphate transporter</fullName>
    </recommendedName>
</protein>
<dbReference type="Pfam" id="PF01384">
    <property type="entry name" value="PHO4"/>
    <property type="match status" value="1"/>
</dbReference>
<reference evidence="7" key="1">
    <citation type="submission" date="2022-05" db="EMBL/GenBank/DDBJ databases">
        <title>Single-amplified genomics reveal most streamlined microbe among free-living bacteria.</title>
        <authorList>
            <person name="Roda-Garcia J."/>
            <person name="Haro-Moreno J.M."/>
            <person name="Rodriguez-Valera F."/>
            <person name="Almagro-Moreno S."/>
            <person name="Lopez-Perez M."/>
        </authorList>
    </citation>
    <scope>NUCLEOTIDE SEQUENCE</scope>
    <source>
        <strain evidence="7">TMED112-D2-2</strain>
    </source>
</reference>
<dbReference type="PANTHER" id="PTHR11101">
    <property type="entry name" value="PHOSPHATE TRANSPORTER"/>
    <property type="match status" value="1"/>
</dbReference>
<evidence type="ECO:0000256" key="6">
    <source>
        <dbReference type="RuleBase" id="RU363058"/>
    </source>
</evidence>
<keyword evidence="5 6" id="KW-0472">Membrane</keyword>
<comment type="similarity">
    <text evidence="6">Belongs to the inorganic phosphate transporter (PiT) (TC 2.A.20) family.</text>
</comment>
<dbReference type="GO" id="GO:0035435">
    <property type="term" value="P:phosphate ion transmembrane transport"/>
    <property type="evidence" value="ECO:0007669"/>
    <property type="project" value="TreeGrafter"/>
</dbReference>
<dbReference type="GO" id="GO:0005315">
    <property type="term" value="F:phosphate transmembrane transporter activity"/>
    <property type="evidence" value="ECO:0007669"/>
    <property type="project" value="InterPro"/>
</dbReference>
<dbReference type="Proteomes" id="UP001056381">
    <property type="component" value="Chromosome"/>
</dbReference>
<organism evidence="7 8">
    <name type="scientific">SAR86 cluster bacterium</name>
    <dbReference type="NCBI Taxonomy" id="2030880"/>
    <lineage>
        <taxon>Bacteria</taxon>
        <taxon>Pseudomonadati</taxon>
        <taxon>Pseudomonadota</taxon>
        <taxon>Gammaproteobacteria</taxon>
        <taxon>SAR86 cluster</taxon>
    </lineage>
</organism>
<keyword evidence="4 6" id="KW-1133">Transmembrane helix</keyword>
<feature type="transmembrane region" description="Helical" evidence="6">
    <location>
        <begin position="223"/>
        <end position="241"/>
    </location>
</feature>
<accession>A0A9Q8TYA3</accession>
<feature type="transmembrane region" description="Helical" evidence="6">
    <location>
        <begin position="185"/>
        <end position="203"/>
    </location>
</feature>
<feature type="transmembrane region" description="Helical" evidence="6">
    <location>
        <begin position="311"/>
        <end position="332"/>
    </location>
</feature>
<feature type="transmembrane region" description="Helical" evidence="6">
    <location>
        <begin position="147"/>
        <end position="165"/>
    </location>
</feature>
<keyword evidence="3 6" id="KW-0812">Transmembrane</keyword>
<feature type="transmembrane region" description="Helical" evidence="6">
    <location>
        <begin position="353"/>
        <end position="385"/>
    </location>
</feature>
<dbReference type="InterPro" id="IPR001204">
    <property type="entry name" value="Phos_transporter"/>
</dbReference>
<evidence type="ECO:0000313" key="8">
    <source>
        <dbReference type="Proteomes" id="UP001056381"/>
    </source>
</evidence>
<keyword evidence="2 6" id="KW-0813">Transport</keyword>